<comment type="caution">
    <text evidence="2">The sequence shown here is derived from an EMBL/GenBank/DDBJ whole genome shotgun (WGS) entry which is preliminary data.</text>
</comment>
<evidence type="ECO:0000313" key="2">
    <source>
        <dbReference type="EMBL" id="ELB7040019.1"/>
    </source>
</evidence>
<organism evidence="2 3">
    <name type="scientific">Shigella dysenteriae</name>
    <dbReference type="NCBI Taxonomy" id="622"/>
    <lineage>
        <taxon>Bacteria</taxon>
        <taxon>Pseudomonadati</taxon>
        <taxon>Pseudomonadota</taxon>
        <taxon>Gammaproteobacteria</taxon>
        <taxon>Enterobacterales</taxon>
        <taxon>Enterobacteriaceae</taxon>
        <taxon>Shigella</taxon>
    </lineage>
</organism>
<dbReference type="EMBL" id="ABMCAI010000046">
    <property type="protein sequence ID" value="ELB7040019.1"/>
    <property type="molecule type" value="Genomic_DNA"/>
</dbReference>
<protein>
    <submittedName>
        <fullName evidence="2">Polysaccharide pyruvyl transferase family protein</fullName>
    </submittedName>
</protein>
<dbReference type="GO" id="GO:0016740">
    <property type="term" value="F:transferase activity"/>
    <property type="evidence" value="ECO:0007669"/>
    <property type="project" value="UniProtKB-KW"/>
</dbReference>
<name>A0AAN3ZGY1_SHIDY</name>
<keyword evidence="2" id="KW-0808">Transferase</keyword>
<dbReference type="Proteomes" id="UP001257645">
    <property type="component" value="Unassembled WGS sequence"/>
</dbReference>
<dbReference type="Pfam" id="PF04230">
    <property type="entry name" value="PS_pyruv_trans"/>
    <property type="match status" value="1"/>
</dbReference>
<dbReference type="AlphaFoldDB" id="A0AAN3ZGY1"/>
<evidence type="ECO:0000313" key="3">
    <source>
        <dbReference type="Proteomes" id="UP001257645"/>
    </source>
</evidence>
<gene>
    <name evidence="2" type="ORF">RH555_003261</name>
</gene>
<dbReference type="InterPro" id="IPR007345">
    <property type="entry name" value="Polysacch_pyruvyl_Trfase"/>
</dbReference>
<sequence>MKVAILTQPLHTNYGGTLQAYALQKVLINLGHEPETINYRSKIKRPLFIRVVLSKIKRIVLCRKITFDFTTQDRINIRKHHQSFIDTRLNYSEEINGTEGLRDYILKNNYGAVIIGSDQTWRPIYSPRIDSFFLDFLSDVNDIKKMAYAASFGTDKWEFTESQTNLFKLLLSKFDYVSVRESSGVKLCSEKFGLKAELVLDPTLLLTFEDYTHLLDNDYINLHKGKVFSYVLDENYDKKNFIDTVASTLRTTSFYTYPKKITKDEYVIRNYSEYEYPPIEYWISSFKAAEFIVTDSFHGTVFSIIFNKPFIAIANEERGKARFTSLLEMFGLERRLVSNLDDVDLKLVNEKINYGPINEKIAYFREECLKKLQLMLIK</sequence>
<reference evidence="2" key="1">
    <citation type="submission" date="2023-06" db="EMBL/GenBank/DDBJ databases">
        <authorList>
            <consortium name="PulseNet: The National Subtyping Network for Foodborne Disease Surveillance"/>
        </authorList>
    </citation>
    <scope>NUCLEOTIDE SEQUENCE</scope>
    <source>
        <strain evidence="2">PNUSAE150395</strain>
    </source>
</reference>
<feature type="domain" description="Polysaccharide pyruvyl transferase" evidence="1">
    <location>
        <begin position="13"/>
        <end position="316"/>
    </location>
</feature>
<accession>A0AAN3ZGY1</accession>
<evidence type="ECO:0000259" key="1">
    <source>
        <dbReference type="Pfam" id="PF04230"/>
    </source>
</evidence>
<proteinExistence type="predicted"/>